<evidence type="ECO:0000313" key="2">
    <source>
        <dbReference type="Proteomes" id="UP000499080"/>
    </source>
</evidence>
<feature type="non-terminal residue" evidence="1">
    <location>
        <position position="79"/>
    </location>
</feature>
<gene>
    <name evidence="1" type="ORF">AVEN_244490_1</name>
</gene>
<proteinExistence type="predicted"/>
<organism evidence="1 2">
    <name type="scientific">Araneus ventricosus</name>
    <name type="common">Orbweaver spider</name>
    <name type="synonym">Epeira ventricosa</name>
    <dbReference type="NCBI Taxonomy" id="182803"/>
    <lineage>
        <taxon>Eukaryota</taxon>
        <taxon>Metazoa</taxon>
        <taxon>Ecdysozoa</taxon>
        <taxon>Arthropoda</taxon>
        <taxon>Chelicerata</taxon>
        <taxon>Arachnida</taxon>
        <taxon>Araneae</taxon>
        <taxon>Araneomorphae</taxon>
        <taxon>Entelegynae</taxon>
        <taxon>Araneoidea</taxon>
        <taxon>Araneidae</taxon>
        <taxon>Araneus</taxon>
    </lineage>
</organism>
<dbReference type="EMBL" id="BGPR01002013">
    <property type="protein sequence ID" value="GBM66240.1"/>
    <property type="molecule type" value="Genomic_DNA"/>
</dbReference>
<comment type="caution">
    <text evidence="1">The sequence shown here is derived from an EMBL/GenBank/DDBJ whole genome shotgun (WGS) entry which is preliminary data.</text>
</comment>
<dbReference type="AlphaFoldDB" id="A0A4Y2HLW7"/>
<keyword evidence="2" id="KW-1185">Reference proteome</keyword>
<reference evidence="1 2" key="1">
    <citation type="journal article" date="2019" name="Sci. Rep.">
        <title>Orb-weaving spider Araneus ventricosus genome elucidates the spidroin gene catalogue.</title>
        <authorList>
            <person name="Kono N."/>
            <person name="Nakamura H."/>
            <person name="Ohtoshi R."/>
            <person name="Moran D.A.P."/>
            <person name="Shinohara A."/>
            <person name="Yoshida Y."/>
            <person name="Fujiwara M."/>
            <person name="Mori M."/>
            <person name="Tomita M."/>
            <person name="Arakawa K."/>
        </authorList>
    </citation>
    <scope>NUCLEOTIDE SEQUENCE [LARGE SCALE GENOMIC DNA]</scope>
</reference>
<dbReference type="Proteomes" id="UP000499080">
    <property type="component" value="Unassembled WGS sequence"/>
</dbReference>
<protein>
    <submittedName>
        <fullName evidence="1">Uncharacterized protein</fullName>
    </submittedName>
</protein>
<name>A0A4Y2HLW7_ARAVE</name>
<sequence>MFASKAINATLRCDSGSPVWSPRQAVTLTSESSRSSDPRTYKISKKEFQYFSDPHFVAKVESVAPFLWHSRYALLKYLC</sequence>
<accession>A0A4Y2HLW7</accession>
<evidence type="ECO:0000313" key="1">
    <source>
        <dbReference type="EMBL" id="GBM66240.1"/>
    </source>
</evidence>